<dbReference type="SUPFAM" id="SSF64518">
    <property type="entry name" value="Phase 1 flagellin"/>
    <property type="match status" value="1"/>
</dbReference>
<keyword evidence="12" id="KW-0969">Cilium</keyword>
<feature type="domain" description="Flagellar hook-associated protein FlgK helical" evidence="11">
    <location>
        <begin position="101"/>
        <end position="251"/>
    </location>
</feature>
<dbReference type="RefSeq" id="WP_090857448.1">
    <property type="nucleotide sequence ID" value="NZ_FMZM01000007.1"/>
</dbReference>
<keyword evidence="5 7" id="KW-0964">Secreted</keyword>
<evidence type="ECO:0000259" key="10">
    <source>
        <dbReference type="Pfam" id="PF06429"/>
    </source>
</evidence>
<dbReference type="InterPro" id="IPR010930">
    <property type="entry name" value="Flg_bb/hook_C_dom"/>
</dbReference>
<evidence type="ECO:0000313" key="13">
    <source>
        <dbReference type="Proteomes" id="UP000199034"/>
    </source>
</evidence>
<keyword evidence="6 7" id="KW-0975">Bacterial flagellum</keyword>
<protein>
    <recommendedName>
        <fullName evidence="4 7">Flagellar hook-associated protein 1</fullName>
        <shortName evidence="7">HAP1</shortName>
    </recommendedName>
</protein>
<organism evidence="12 13">
    <name type="scientific">Nocardioides lianchengensis</name>
    <dbReference type="NCBI Taxonomy" id="1045774"/>
    <lineage>
        <taxon>Bacteria</taxon>
        <taxon>Bacillati</taxon>
        <taxon>Actinomycetota</taxon>
        <taxon>Actinomycetes</taxon>
        <taxon>Propionibacteriales</taxon>
        <taxon>Nocardioidaceae</taxon>
        <taxon>Nocardioides</taxon>
    </lineage>
</organism>
<dbReference type="Pfam" id="PF06429">
    <property type="entry name" value="Flg_bbr_C"/>
    <property type="match status" value="1"/>
</dbReference>
<evidence type="ECO:0000256" key="8">
    <source>
        <dbReference type="SAM" id="MobiDB-lite"/>
    </source>
</evidence>
<dbReference type="Proteomes" id="UP000199034">
    <property type="component" value="Unassembled WGS sequence"/>
</dbReference>
<dbReference type="InterPro" id="IPR002371">
    <property type="entry name" value="FlgK"/>
</dbReference>
<evidence type="ECO:0000313" key="12">
    <source>
        <dbReference type="EMBL" id="SDD35893.1"/>
    </source>
</evidence>
<dbReference type="STRING" id="1045774.SAMN05421872_107294"/>
<reference evidence="12 13" key="1">
    <citation type="submission" date="2016-10" db="EMBL/GenBank/DDBJ databases">
        <authorList>
            <person name="de Groot N.N."/>
        </authorList>
    </citation>
    <scope>NUCLEOTIDE SEQUENCE [LARGE SCALE GENOMIC DNA]</scope>
    <source>
        <strain evidence="12 13">CGMCC 4.6858</strain>
    </source>
</reference>
<dbReference type="GO" id="GO:0005198">
    <property type="term" value="F:structural molecule activity"/>
    <property type="evidence" value="ECO:0007669"/>
    <property type="project" value="UniProtKB-UniRule"/>
</dbReference>
<dbReference type="GO" id="GO:0044780">
    <property type="term" value="P:bacterial-type flagellum assembly"/>
    <property type="evidence" value="ECO:0007669"/>
    <property type="project" value="InterPro"/>
</dbReference>
<feature type="domain" description="Flagellar basal body rod protein N-terminal" evidence="9">
    <location>
        <begin position="8"/>
        <end position="38"/>
    </location>
</feature>
<feature type="domain" description="Flagellar basal-body/hook protein C-terminal" evidence="10">
    <location>
        <begin position="395"/>
        <end position="433"/>
    </location>
</feature>
<name>A0A1G6U3L3_9ACTN</name>
<feature type="region of interest" description="Disordered" evidence="8">
    <location>
        <begin position="40"/>
        <end position="66"/>
    </location>
</feature>
<dbReference type="Pfam" id="PF00460">
    <property type="entry name" value="Flg_bb_rod"/>
    <property type="match status" value="1"/>
</dbReference>
<dbReference type="OrthoDB" id="9802553at2"/>
<keyword evidence="12" id="KW-0282">Flagellum</keyword>
<dbReference type="PANTHER" id="PTHR30033">
    <property type="entry name" value="FLAGELLAR HOOK-ASSOCIATED PROTEIN 1"/>
    <property type="match status" value="1"/>
</dbReference>
<keyword evidence="12" id="KW-0966">Cell projection</keyword>
<dbReference type="EMBL" id="FMZM01000007">
    <property type="protein sequence ID" value="SDD35893.1"/>
    <property type="molecule type" value="Genomic_DNA"/>
</dbReference>
<feature type="domain" description="Flagellar hook-associated protein FlgK helical" evidence="11">
    <location>
        <begin position="259"/>
        <end position="311"/>
    </location>
</feature>
<evidence type="ECO:0000259" key="11">
    <source>
        <dbReference type="Pfam" id="PF22638"/>
    </source>
</evidence>
<dbReference type="PRINTS" id="PR01005">
    <property type="entry name" value="FLGHOOKAP1"/>
</dbReference>
<evidence type="ECO:0000256" key="4">
    <source>
        <dbReference type="ARBA" id="ARBA00016244"/>
    </source>
</evidence>
<dbReference type="InterPro" id="IPR053927">
    <property type="entry name" value="FlgK_helical"/>
</dbReference>
<comment type="subcellular location">
    <subcellularLocation>
        <location evidence="1 7">Bacterial flagellum</location>
    </subcellularLocation>
    <subcellularLocation>
        <location evidence="2 7">Secreted</location>
    </subcellularLocation>
</comment>
<sequence length="439" mass="45462">MSGSLSSLNTALTALQYQRSAMDVAASNVANATTDGYTRRRVNGETLGPSSTPALWSRQSQTGSGVKASNIERMTDVILDARARREHASQSYLDMRATSLARVEAGIGEPSDTGVAAAMSAFRTSWSDVKNNPSSEAARTQVIAKAQTLIGAISAQVANVNGEMADQQTRLESTVTEINNVSEQLAATNKNVVSATLNGVDTTALLDQRDQLAMKLAELSGGTVTIHQNGVADVSVGGHDLVTLDASNPLDPADLPTGLGGQLGAVQELLTTTLPAYKSGLDDVVTKLADQVNTLHGTGFDLDGTAGQPFFSYDAADPAGSLAVAITDPRKLAVSSTGTGNLDGSIATQLAAANDGGTAYQSLVNNFGSQVNSAKGLAGTQRLLTSQVDGARDQVSGVSLDEEMVGMLASQRAYEAASRVMTVVDSVLDTLINRTGLLR</sequence>
<dbReference type="InterPro" id="IPR001444">
    <property type="entry name" value="Flag_bb_rod_N"/>
</dbReference>
<feature type="compositionally biased region" description="Polar residues" evidence="8">
    <location>
        <begin position="48"/>
        <end position="64"/>
    </location>
</feature>
<comment type="similarity">
    <text evidence="3 7">Belongs to the flagella basal body rod proteins family.</text>
</comment>
<gene>
    <name evidence="7" type="primary">flgK</name>
    <name evidence="12" type="ORF">SAMN05421872_107294</name>
</gene>
<accession>A0A1G6U3L3</accession>
<dbReference type="GO" id="GO:0009424">
    <property type="term" value="C:bacterial-type flagellum hook"/>
    <property type="evidence" value="ECO:0007669"/>
    <property type="project" value="UniProtKB-UniRule"/>
</dbReference>
<keyword evidence="13" id="KW-1185">Reference proteome</keyword>
<dbReference type="GO" id="GO:0005576">
    <property type="term" value="C:extracellular region"/>
    <property type="evidence" value="ECO:0007669"/>
    <property type="project" value="UniProtKB-SubCell"/>
</dbReference>
<evidence type="ECO:0000259" key="9">
    <source>
        <dbReference type="Pfam" id="PF00460"/>
    </source>
</evidence>
<evidence type="ECO:0000256" key="3">
    <source>
        <dbReference type="ARBA" id="ARBA00009677"/>
    </source>
</evidence>
<evidence type="ECO:0000256" key="2">
    <source>
        <dbReference type="ARBA" id="ARBA00004613"/>
    </source>
</evidence>
<dbReference type="Pfam" id="PF22638">
    <property type="entry name" value="FlgK_D1"/>
    <property type="match status" value="2"/>
</dbReference>
<dbReference type="AlphaFoldDB" id="A0A1G6U3L3"/>
<dbReference type="NCBIfam" id="TIGR02492">
    <property type="entry name" value="flgK_ends"/>
    <property type="match status" value="1"/>
</dbReference>
<evidence type="ECO:0000256" key="1">
    <source>
        <dbReference type="ARBA" id="ARBA00004365"/>
    </source>
</evidence>
<proteinExistence type="inferred from homology"/>
<evidence type="ECO:0000256" key="6">
    <source>
        <dbReference type="ARBA" id="ARBA00023143"/>
    </source>
</evidence>
<evidence type="ECO:0000256" key="5">
    <source>
        <dbReference type="ARBA" id="ARBA00022525"/>
    </source>
</evidence>
<evidence type="ECO:0000256" key="7">
    <source>
        <dbReference type="RuleBase" id="RU362065"/>
    </source>
</evidence>
<dbReference type="PANTHER" id="PTHR30033:SF1">
    <property type="entry name" value="FLAGELLAR HOOK-ASSOCIATED PROTEIN 1"/>
    <property type="match status" value="1"/>
</dbReference>